<evidence type="ECO:0000256" key="2">
    <source>
        <dbReference type="SAM" id="Phobius"/>
    </source>
</evidence>
<dbReference type="Proteomes" id="UP001367508">
    <property type="component" value="Unassembled WGS sequence"/>
</dbReference>
<dbReference type="AlphaFoldDB" id="A0AAN9MVX6"/>
<reference evidence="3 4" key="1">
    <citation type="submission" date="2024-01" db="EMBL/GenBank/DDBJ databases">
        <title>The genomes of 5 underutilized Papilionoideae crops provide insights into root nodulation and disease resistanc.</title>
        <authorList>
            <person name="Jiang F."/>
        </authorList>
    </citation>
    <scope>NUCLEOTIDE SEQUENCE [LARGE SCALE GENOMIC DNA]</scope>
    <source>
        <strain evidence="3">LVBAO_FW01</strain>
        <tissue evidence="3">Leaves</tissue>
    </source>
</reference>
<keyword evidence="2" id="KW-0812">Transmembrane</keyword>
<organism evidence="3 4">
    <name type="scientific">Canavalia gladiata</name>
    <name type="common">Sword bean</name>
    <name type="synonym">Dolichos gladiatus</name>
    <dbReference type="NCBI Taxonomy" id="3824"/>
    <lineage>
        <taxon>Eukaryota</taxon>
        <taxon>Viridiplantae</taxon>
        <taxon>Streptophyta</taxon>
        <taxon>Embryophyta</taxon>
        <taxon>Tracheophyta</taxon>
        <taxon>Spermatophyta</taxon>
        <taxon>Magnoliopsida</taxon>
        <taxon>eudicotyledons</taxon>
        <taxon>Gunneridae</taxon>
        <taxon>Pentapetalae</taxon>
        <taxon>rosids</taxon>
        <taxon>fabids</taxon>
        <taxon>Fabales</taxon>
        <taxon>Fabaceae</taxon>
        <taxon>Papilionoideae</taxon>
        <taxon>50 kb inversion clade</taxon>
        <taxon>NPAAA clade</taxon>
        <taxon>indigoferoid/millettioid clade</taxon>
        <taxon>Phaseoleae</taxon>
        <taxon>Canavalia</taxon>
    </lineage>
</organism>
<dbReference type="PANTHER" id="PTHR31168">
    <property type="entry name" value="OS02G0292800 PROTEIN"/>
    <property type="match status" value="1"/>
</dbReference>
<feature type="transmembrane region" description="Helical" evidence="2">
    <location>
        <begin position="12"/>
        <end position="31"/>
    </location>
</feature>
<dbReference type="EMBL" id="JAYMYQ010000001">
    <property type="protein sequence ID" value="KAK7361934.1"/>
    <property type="molecule type" value="Genomic_DNA"/>
</dbReference>
<sequence>MKMEFHKEYLDLILVPSGLLIMFTYHLFLPYKYVNQPHTTVIGFENNDKRIWIERIMQELGLPIHPKLSSRVNRSMGTLNQPPFQIKFLRIRNEFPLVTSRAIKNISILCLKNGRKPSLLTRDGHSYGHDGMVSSINTIQDFGSGASMGTLGNMLCSGIRKRRMVARLPTPDKPRPTEATSSIFRLSSDVGPRG</sequence>
<keyword evidence="2" id="KW-1133">Transmembrane helix</keyword>
<evidence type="ECO:0000256" key="1">
    <source>
        <dbReference type="SAM" id="MobiDB-lite"/>
    </source>
</evidence>
<comment type="caution">
    <text evidence="3">The sequence shown here is derived from an EMBL/GenBank/DDBJ whole genome shotgun (WGS) entry which is preliminary data.</text>
</comment>
<keyword evidence="4" id="KW-1185">Reference proteome</keyword>
<evidence type="ECO:0000313" key="3">
    <source>
        <dbReference type="EMBL" id="KAK7361934.1"/>
    </source>
</evidence>
<keyword evidence="2" id="KW-0472">Membrane</keyword>
<protein>
    <submittedName>
        <fullName evidence="3">Uncharacterized protein</fullName>
    </submittedName>
</protein>
<dbReference type="PANTHER" id="PTHR31168:SF21">
    <property type="entry name" value="EMB|CAB89385.1"/>
    <property type="match status" value="1"/>
</dbReference>
<gene>
    <name evidence="3" type="ORF">VNO77_04029</name>
</gene>
<name>A0AAN9MVX6_CANGL</name>
<accession>A0AAN9MVX6</accession>
<proteinExistence type="predicted"/>
<dbReference type="InterPro" id="IPR006747">
    <property type="entry name" value="DUF599"/>
</dbReference>
<evidence type="ECO:0000313" key="4">
    <source>
        <dbReference type="Proteomes" id="UP001367508"/>
    </source>
</evidence>
<dbReference type="Pfam" id="PF04654">
    <property type="entry name" value="DUF599"/>
    <property type="match status" value="1"/>
</dbReference>
<feature type="region of interest" description="Disordered" evidence="1">
    <location>
        <begin position="168"/>
        <end position="194"/>
    </location>
</feature>